<gene>
    <name evidence="1" type="ORF">PIBRA_LOCUS13213</name>
</gene>
<accession>A0A9P0XG81</accession>
<comment type="caution">
    <text evidence="1">The sequence shown here is derived from an EMBL/GenBank/DDBJ whole genome shotgun (WGS) entry which is preliminary data.</text>
</comment>
<dbReference type="EMBL" id="CALOZG010000085">
    <property type="protein sequence ID" value="CAH4037562.1"/>
    <property type="molecule type" value="Genomic_DNA"/>
</dbReference>
<evidence type="ECO:0000313" key="2">
    <source>
        <dbReference type="Proteomes" id="UP001152562"/>
    </source>
</evidence>
<dbReference type="AlphaFoldDB" id="A0A9P0XG81"/>
<organism evidence="1 2">
    <name type="scientific">Pieris brassicae</name>
    <name type="common">White butterfly</name>
    <name type="synonym">Large white butterfly</name>
    <dbReference type="NCBI Taxonomy" id="7116"/>
    <lineage>
        <taxon>Eukaryota</taxon>
        <taxon>Metazoa</taxon>
        <taxon>Ecdysozoa</taxon>
        <taxon>Arthropoda</taxon>
        <taxon>Hexapoda</taxon>
        <taxon>Insecta</taxon>
        <taxon>Pterygota</taxon>
        <taxon>Neoptera</taxon>
        <taxon>Endopterygota</taxon>
        <taxon>Lepidoptera</taxon>
        <taxon>Glossata</taxon>
        <taxon>Ditrysia</taxon>
        <taxon>Papilionoidea</taxon>
        <taxon>Pieridae</taxon>
        <taxon>Pierinae</taxon>
        <taxon>Pieris</taxon>
    </lineage>
</organism>
<dbReference type="Proteomes" id="UP001152562">
    <property type="component" value="Unassembled WGS sequence"/>
</dbReference>
<evidence type="ECO:0000313" key="1">
    <source>
        <dbReference type="EMBL" id="CAH4037562.1"/>
    </source>
</evidence>
<protein>
    <submittedName>
        <fullName evidence="1">Uncharacterized protein</fullName>
    </submittedName>
</protein>
<keyword evidence="2" id="KW-1185">Reference proteome</keyword>
<sequence>MRGNFGHLAQGSISSAPLLAERDLWGAQNIRIGRSTQQPGRRGVREEDKRLNSAIERESMIGLALCVERDNTCLLYTAASIIAYHRALLIKTKET</sequence>
<name>A0A9P0XG81_PIEBR</name>
<reference evidence="1" key="1">
    <citation type="submission" date="2022-05" db="EMBL/GenBank/DDBJ databases">
        <authorList>
            <person name="Okamura Y."/>
        </authorList>
    </citation>
    <scope>NUCLEOTIDE SEQUENCE</scope>
</reference>
<proteinExistence type="predicted"/>